<dbReference type="OMA" id="IMSATYH"/>
<dbReference type="SUPFAM" id="SSF103506">
    <property type="entry name" value="Mitochondrial carrier"/>
    <property type="match status" value="1"/>
</dbReference>
<evidence type="ECO:0000313" key="13">
    <source>
        <dbReference type="Proteomes" id="UP000033188"/>
    </source>
</evidence>
<evidence type="ECO:0000256" key="6">
    <source>
        <dbReference type="ARBA" id="ARBA00022792"/>
    </source>
</evidence>
<comment type="similarity">
    <text evidence="2 11">Belongs to the mitochondrial carrier (TC 2.A.29) family.</text>
</comment>
<organism evidence="12 13">
    <name type="scientific">Babesia bigemina</name>
    <dbReference type="NCBI Taxonomy" id="5866"/>
    <lineage>
        <taxon>Eukaryota</taxon>
        <taxon>Sar</taxon>
        <taxon>Alveolata</taxon>
        <taxon>Apicomplexa</taxon>
        <taxon>Aconoidasida</taxon>
        <taxon>Piroplasmida</taxon>
        <taxon>Babesiidae</taxon>
        <taxon>Babesia</taxon>
    </lineage>
</organism>
<dbReference type="OrthoDB" id="409586at2759"/>
<dbReference type="Gene3D" id="1.50.40.10">
    <property type="entry name" value="Mitochondrial carrier domain"/>
    <property type="match status" value="1"/>
</dbReference>
<keyword evidence="5" id="KW-0677">Repeat</keyword>
<reference evidence="13" key="1">
    <citation type="submission" date="2014-06" db="EMBL/GenBank/DDBJ databases">
        <authorList>
            <person name="Aslett M."/>
            <person name="De Silva N."/>
        </authorList>
    </citation>
    <scope>NUCLEOTIDE SEQUENCE [LARGE SCALE GENOMIC DNA]</scope>
    <source>
        <strain evidence="13">Bond</strain>
    </source>
</reference>
<dbReference type="STRING" id="5866.A0A061DC42"/>
<feature type="repeat" description="Solcar" evidence="10">
    <location>
        <begin position="97"/>
        <end position="179"/>
    </location>
</feature>
<evidence type="ECO:0000256" key="7">
    <source>
        <dbReference type="ARBA" id="ARBA00022989"/>
    </source>
</evidence>
<dbReference type="PROSITE" id="PS50920">
    <property type="entry name" value="SOLCAR"/>
    <property type="match status" value="2"/>
</dbReference>
<evidence type="ECO:0000313" key="12">
    <source>
        <dbReference type="EMBL" id="CDR95315.1"/>
    </source>
</evidence>
<evidence type="ECO:0000256" key="8">
    <source>
        <dbReference type="ARBA" id="ARBA00023128"/>
    </source>
</evidence>
<dbReference type="InterPro" id="IPR045315">
    <property type="entry name" value="Mtm1-like"/>
</dbReference>
<dbReference type="Pfam" id="PF00153">
    <property type="entry name" value="Mito_carr"/>
    <property type="match status" value="3"/>
</dbReference>
<keyword evidence="3 11" id="KW-0813">Transport</keyword>
<evidence type="ECO:0000256" key="9">
    <source>
        <dbReference type="ARBA" id="ARBA00023136"/>
    </source>
</evidence>
<gene>
    <name evidence="12" type="ORF">BBBOND_0204730</name>
</gene>
<comment type="subcellular location">
    <subcellularLocation>
        <location evidence="1">Mitochondrion inner membrane</location>
        <topology evidence="1">Multi-pass membrane protein</topology>
    </subcellularLocation>
</comment>
<dbReference type="GO" id="GO:0005743">
    <property type="term" value="C:mitochondrial inner membrane"/>
    <property type="evidence" value="ECO:0007669"/>
    <property type="project" value="UniProtKB-SubCell"/>
</dbReference>
<proteinExistence type="inferred from homology"/>
<dbReference type="GO" id="GO:1990542">
    <property type="term" value="P:mitochondrial transmembrane transport"/>
    <property type="evidence" value="ECO:0007669"/>
    <property type="project" value="InterPro"/>
</dbReference>
<accession>A0A061DC42</accession>
<keyword evidence="8" id="KW-0496">Mitochondrion</keyword>
<evidence type="ECO:0000256" key="5">
    <source>
        <dbReference type="ARBA" id="ARBA00022737"/>
    </source>
</evidence>
<evidence type="ECO:0000256" key="1">
    <source>
        <dbReference type="ARBA" id="ARBA00004448"/>
    </source>
</evidence>
<evidence type="ECO:0000256" key="4">
    <source>
        <dbReference type="ARBA" id="ARBA00022692"/>
    </source>
</evidence>
<evidence type="ECO:0000256" key="3">
    <source>
        <dbReference type="ARBA" id="ARBA00022448"/>
    </source>
</evidence>
<dbReference type="PANTHER" id="PTHR45760">
    <property type="entry name" value="FI19922P1-RELATED"/>
    <property type="match status" value="1"/>
</dbReference>
<dbReference type="RefSeq" id="XP_012767501.1">
    <property type="nucleotide sequence ID" value="XM_012912047.1"/>
</dbReference>
<dbReference type="InterPro" id="IPR023395">
    <property type="entry name" value="MCP_dom_sf"/>
</dbReference>
<evidence type="ECO:0000256" key="11">
    <source>
        <dbReference type="RuleBase" id="RU000488"/>
    </source>
</evidence>
<keyword evidence="9 10" id="KW-0472">Membrane</keyword>
<dbReference type="PANTHER" id="PTHR45760:SF2">
    <property type="entry name" value="FI19922P1-RELATED"/>
    <property type="match status" value="1"/>
</dbReference>
<dbReference type="AlphaFoldDB" id="A0A061DC42"/>
<dbReference type="KEGG" id="bbig:BBBOND_0204730"/>
<protein>
    <submittedName>
        <fullName evidence="12">Mitochondrial carrier protein, putative</fullName>
    </submittedName>
</protein>
<sequence length="279" mass="30793">MDAKDGNGGSHACNILKGTTIGGLVVSSLCVPTDVVRNYWYFNPELKGIRGSISTAGVARHIYATRGVRCFFTGFHLTALNVVGGQTIFLLSYDAMKTEMSTPLASILGRMATLLSMQPLECLRTYTQANLPGRTMSFFQHTQGFSRFTSLYRGLIPTVIRDVPFSAVHWPLNDLLYRRFIASCGRSESDLTRVQKFALSFATGTMSSILATMISQPFDIVKTTIQAAAGRKSKMTVRGELRRFFGQYGMRGFLIGLTPRLIKVVPGCAIISGCYRYFN</sequence>
<evidence type="ECO:0000256" key="2">
    <source>
        <dbReference type="ARBA" id="ARBA00006375"/>
    </source>
</evidence>
<keyword evidence="6" id="KW-0999">Mitochondrion inner membrane</keyword>
<keyword evidence="7" id="KW-1133">Transmembrane helix</keyword>
<dbReference type="Proteomes" id="UP000033188">
    <property type="component" value="Chromosome 2"/>
</dbReference>
<dbReference type="EMBL" id="LK391708">
    <property type="protein sequence ID" value="CDR95315.1"/>
    <property type="molecule type" value="Genomic_DNA"/>
</dbReference>
<dbReference type="GeneID" id="24563856"/>
<evidence type="ECO:0000256" key="10">
    <source>
        <dbReference type="PROSITE-ProRule" id="PRU00282"/>
    </source>
</evidence>
<keyword evidence="4 10" id="KW-0812">Transmembrane</keyword>
<dbReference type="InterPro" id="IPR018108">
    <property type="entry name" value="MCP_transmembrane"/>
</dbReference>
<dbReference type="VEuPathDB" id="PiroplasmaDB:BBBOND_0204730"/>
<name>A0A061DC42_BABBI</name>
<feature type="repeat" description="Solcar" evidence="10">
    <location>
        <begin position="195"/>
        <end position="279"/>
    </location>
</feature>
<keyword evidence="13" id="KW-1185">Reference proteome</keyword>